<dbReference type="InterPro" id="IPR050231">
    <property type="entry name" value="Iron_ascorbate_oxido_reductase"/>
</dbReference>
<comment type="caution">
    <text evidence="5">The sequence shown here is derived from an EMBL/GenBank/DDBJ whole genome shotgun (WGS) entry which is preliminary data.</text>
</comment>
<dbReference type="PANTHER" id="PTHR47990">
    <property type="entry name" value="2-OXOGLUTARATE (2OG) AND FE(II)-DEPENDENT OXYGENASE SUPERFAMILY PROTEIN-RELATED"/>
    <property type="match status" value="1"/>
</dbReference>
<keyword evidence="2 3" id="KW-0408">Iron</keyword>
<dbReference type="EMBL" id="JBBPBK010000015">
    <property type="protein sequence ID" value="KAK9268790.1"/>
    <property type="molecule type" value="Genomic_DNA"/>
</dbReference>
<comment type="similarity">
    <text evidence="3">Belongs to the iron/ascorbate-dependent oxidoreductase family.</text>
</comment>
<accession>A0AAP0NBN6</accession>
<evidence type="ECO:0000256" key="3">
    <source>
        <dbReference type="RuleBase" id="RU003682"/>
    </source>
</evidence>
<dbReference type="InterPro" id="IPR044861">
    <property type="entry name" value="IPNS-like_FE2OG_OXY"/>
</dbReference>
<evidence type="ECO:0000256" key="1">
    <source>
        <dbReference type="ARBA" id="ARBA00022723"/>
    </source>
</evidence>
<gene>
    <name evidence="5" type="ORF">L1049_000553</name>
</gene>
<dbReference type="InterPro" id="IPR005123">
    <property type="entry name" value="Oxoglu/Fe-dep_dioxygenase_dom"/>
</dbReference>
<dbReference type="InterPro" id="IPR026992">
    <property type="entry name" value="DIOX_N"/>
</dbReference>
<dbReference type="Gene3D" id="2.60.120.330">
    <property type="entry name" value="B-lactam Antibiotic, Isopenicillin N Synthase, Chain"/>
    <property type="match status" value="2"/>
</dbReference>
<evidence type="ECO:0000313" key="5">
    <source>
        <dbReference type="EMBL" id="KAK9268790.1"/>
    </source>
</evidence>
<keyword evidence="1 3" id="KW-0479">Metal-binding</keyword>
<evidence type="ECO:0000313" key="6">
    <source>
        <dbReference type="Proteomes" id="UP001415857"/>
    </source>
</evidence>
<dbReference type="AlphaFoldDB" id="A0AAP0NBN6"/>
<protein>
    <recommendedName>
        <fullName evidence="4">Fe2OG dioxygenase domain-containing protein</fullName>
    </recommendedName>
</protein>
<proteinExistence type="inferred from homology"/>
<organism evidence="5 6">
    <name type="scientific">Liquidambar formosana</name>
    <name type="common">Formosan gum</name>
    <dbReference type="NCBI Taxonomy" id="63359"/>
    <lineage>
        <taxon>Eukaryota</taxon>
        <taxon>Viridiplantae</taxon>
        <taxon>Streptophyta</taxon>
        <taxon>Embryophyta</taxon>
        <taxon>Tracheophyta</taxon>
        <taxon>Spermatophyta</taxon>
        <taxon>Magnoliopsida</taxon>
        <taxon>eudicotyledons</taxon>
        <taxon>Gunneridae</taxon>
        <taxon>Pentapetalae</taxon>
        <taxon>Saxifragales</taxon>
        <taxon>Altingiaceae</taxon>
        <taxon>Liquidambar</taxon>
    </lineage>
</organism>
<dbReference type="Pfam" id="PF14226">
    <property type="entry name" value="DIOX_N"/>
    <property type="match status" value="1"/>
</dbReference>
<dbReference type="InterPro" id="IPR027443">
    <property type="entry name" value="IPNS-like_sf"/>
</dbReference>
<dbReference type="PROSITE" id="PS51471">
    <property type="entry name" value="FE2OG_OXY"/>
    <property type="match status" value="1"/>
</dbReference>
<dbReference type="GO" id="GO:0016491">
    <property type="term" value="F:oxidoreductase activity"/>
    <property type="evidence" value="ECO:0007669"/>
    <property type="project" value="UniProtKB-KW"/>
</dbReference>
<sequence>MASDPPYLETYKTLFQGNTPGGSKGAKAKDNKLFMVEECDLPLIDLSRLNLDRAERDKCKREITDASSNWGFFQVTNHGVPRQLLKSMQYEQMKGEVDASFFQENCSPSTSYLRMNRYPPCPISSEVFGMMPHTDSDFLTILYQDQVGGLQLVKDDRWFSVKPKPDALIINIGDLFQAWSNGVYTSVEHQVVASEEGERFSVAYFYCPSYNTVIQSYSKPATYRTFSFREYRQQVKKDVDSTGHKVGLPRFLL</sequence>
<dbReference type="Proteomes" id="UP001415857">
    <property type="component" value="Unassembled WGS sequence"/>
</dbReference>
<name>A0AAP0NBN6_LIQFO</name>
<evidence type="ECO:0000259" key="4">
    <source>
        <dbReference type="PROSITE" id="PS51471"/>
    </source>
</evidence>
<keyword evidence="3" id="KW-0560">Oxidoreductase</keyword>
<reference evidence="5 6" key="1">
    <citation type="journal article" date="2024" name="Plant J.">
        <title>Genome sequences and population genomics reveal climatic adaptation and genomic divergence between two closely related sweetgum species.</title>
        <authorList>
            <person name="Xu W.Q."/>
            <person name="Ren C.Q."/>
            <person name="Zhang X.Y."/>
            <person name="Comes H.P."/>
            <person name="Liu X.H."/>
            <person name="Li Y.G."/>
            <person name="Kettle C.J."/>
            <person name="Jalonen R."/>
            <person name="Gaisberger H."/>
            <person name="Ma Y.Z."/>
            <person name="Qiu Y.X."/>
        </authorList>
    </citation>
    <scope>NUCLEOTIDE SEQUENCE [LARGE SCALE GENOMIC DNA]</scope>
    <source>
        <strain evidence="5">Hangzhou</strain>
    </source>
</reference>
<evidence type="ECO:0000256" key="2">
    <source>
        <dbReference type="ARBA" id="ARBA00023004"/>
    </source>
</evidence>
<feature type="domain" description="Fe2OG dioxygenase" evidence="4">
    <location>
        <begin position="108"/>
        <end position="208"/>
    </location>
</feature>
<dbReference type="Pfam" id="PF03171">
    <property type="entry name" value="2OG-FeII_Oxy"/>
    <property type="match status" value="1"/>
</dbReference>
<dbReference type="SUPFAM" id="SSF51197">
    <property type="entry name" value="Clavaminate synthase-like"/>
    <property type="match status" value="1"/>
</dbReference>
<dbReference type="GO" id="GO:0046872">
    <property type="term" value="F:metal ion binding"/>
    <property type="evidence" value="ECO:0007669"/>
    <property type="project" value="UniProtKB-KW"/>
</dbReference>
<keyword evidence="6" id="KW-1185">Reference proteome</keyword>